<name>A0A7W8XLX8_9HYPH</name>
<evidence type="ECO:0000313" key="3">
    <source>
        <dbReference type="Proteomes" id="UP000549882"/>
    </source>
</evidence>
<dbReference type="InterPro" id="IPR045632">
    <property type="entry name" value="DUF6314"/>
</dbReference>
<comment type="caution">
    <text evidence="2">The sequence shown here is derived from an EMBL/GenBank/DDBJ whole genome shotgun (WGS) entry which is preliminary data.</text>
</comment>
<evidence type="ECO:0000313" key="2">
    <source>
        <dbReference type="EMBL" id="MBB5571771.1"/>
    </source>
</evidence>
<dbReference type="Proteomes" id="UP000549882">
    <property type="component" value="Unassembled WGS sequence"/>
</dbReference>
<feature type="domain" description="DUF6314" evidence="1">
    <location>
        <begin position="10"/>
        <end position="131"/>
    </location>
</feature>
<organism evidence="2 3">
    <name type="scientific">Rhizobium paranaense</name>
    <dbReference type="NCBI Taxonomy" id="1650438"/>
    <lineage>
        <taxon>Bacteria</taxon>
        <taxon>Pseudomonadati</taxon>
        <taxon>Pseudomonadota</taxon>
        <taxon>Alphaproteobacteria</taxon>
        <taxon>Hyphomicrobiales</taxon>
        <taxon>Rhizobiaceae</taxon>
        <taxon>Rhizobium/Agrobacterium group</taxon>
        <taxon>Rhizobium</taxon>
    </lineage>
</organism>
<dbReference type="RefSeq" id="WP_146143979.1">
    <property type="nucleotide sequence ID" value="NZ_JACHBI010000001.1"/>
</dbReference>
<proteinExistence type="predicted"/>
<sequence length="132" mass="15468">MDERLRPYLGTWDVRRKVIDRLNASLILFEGQAFVTPHQFEEHGDTMMDHATLRSSRTYRLDSEAGHVTVNFPDLTEFIRIGNGASQRFVHQCGPDLYRGRLFFRGPDAWAEIWHVQGPRKHYVSLAHYRRA</sequence>
<keyword evidence="3" id="KW-1185">Reference proteome</keyword>
<accession>A0A7W8XLX8</accession>
<protein>
    <recommendedName>
        <fullName evidence="1">DUF6314 domain-containing protein</fullName>
    </recommendedName>
</protein>
<dbReference type="AlphaFoldDB" id="A0A7W8XLX8"/>
<reference evidence="2 3" key="1">
    <citation type="submission" date="2020-08" db="EMBL/GenBank/DDBJ databases">
        <title>Genomic Encyclopedia of Type Strains, Phase IV (KMG-V): Genome sequencing to study the core and pangenomes of soil and plant-associated prokaryotes.</title>
        <authorList>
            <person name="Whitman W."/>
        </authorList>
    </citation>
    <scope>NUCLEOTIDE SEQUENCE [LARGE SCALE GENOMIC DNA]</scope>
    <source>
        <strain evidence="2 3">SEMIA 4064</strain>
    </source>
</reference>
<gene>
    <name evidence="2" type="ORF">GGD50_000347</name>
</gene>
<dbReference type="Pfam" id="PF19834">
    <property type="entry name" value="DUF6314"/>
    <property type="match status" value="1"/>
</dbReference>
<dbReference type="EMBL" id="JACHBI010000001">
    <property type="protein sequence ID" value="MBB5571771.1"/>
    <property type="molecule type" value="Genomic_DNA"/>
</dbReference>
<evidence type="ECO:0000259" key="1">
    <source>
        <dbReference type="Pfam" id="PF19834"/>
    </source>
</evidence>